<keyword evidence="5 6" id="KW-0012">Acyltransferase</keyword>
<sequence>MTERVALPQFGDAPAETTIGRWLVRPGDRVDVDDVLCEVQTEKIAAEVHATVAGVVRELLAAEGSVVLSGSPICAIEREADEAVEPHGATGGGAGDVGARDASAAAGAQDGRALLSPVVRRLVRETGIPLEAIPGSGPRGRVTRDDVLRAAAESRNARTERLTPARAATAQRMTRSWRTAPHVFSAIDVDFEAVAVRKKASPERTTWLAYVAAAVVEALRAVPDVNASIDDEARTRTIHDAVHLAISVDVPGRGLFAPVIRHAERLGVTGLAHAIADVAVRARAGALRTGELDGSTFTITNPGIYGSLFTAPIINPPNVAILATDAVEPRVVARGNAIEVRLRANLSMSWDHRAMDGSTAMRFLRQVKETLEAPERAA</sequence>
<dbReference type="InterPro" id="IPR001078">
    <property type="entry name" value="2-oxoacid_DH_actylTfrase"/>
</dbReference>
<reference evidence="10 11" key="1">
    <citation type="journal article" date="2022" name="ISME Commun">
        <title>Vulcanimicrobium alpinus gen. nov. sp. nov., the first cultivated representative of the candidate phylum 'Eremiobacterota', is a metabolically versatile aerobic anoxygenic phototroph.</title>
        <authorList>
            <person name="Yabe S."/>
            <person name="Muto K."/>
            <person name="Abe K."/>
            <person name="Yokota A."/>
            <person name="Staudigel H."/>
            <person name="Tebo B.M."/>
        </authorList>
    </citation>
    <scope>NUCLEOTIDE SEQUENCE [LARGE SCALE GENOMIC DNA]</scope>
    <source>
        <strain evidence="10 11">WC8-2</strain>
    </source>
</reference>
<dbReference type="InterPro" id="IPR050743">
    <property type="entry name" value="2-oxoacid_DH_E2_comp"/>
</dbReference>
<dbReference type="Gene3D" id="3.30.559.10">
    <property type="entry name" value="Chloramphenicol acetyltransferase-like domain"/>
    <property type="match status" value="1"/>
</dbReference>
<evidence type="ECO:0000259" key="9">
    <source>
        <dbReference type="PROSITE" id="PS51826"/>
    </source>
</evidence>
<keyword evidence="11" id="KW-1185">Reference proteome</keyword>
<dbReference type="Pfam" id="PF00198">
    <property type="entry name" value="2-oxoacid_dh"/>
    <property type="match status" value="1"/>
</dbReference>
<dbReference type="PROSITE" id="PS50968">
    <property type="entry name" value="BIOTINYL_LIPOYL"/>
    <property type="match status" value="1"/>
</dbReference>
<dbReference type="Proteomes" id="UP001317532">
    <property type="component" value="Chromosome"/>
</dbReference>
<dbReference type="InterPro" id="IPR011053">
    <property type="entry name" value="Single_hybrid_motif"/>
</dbReference>
<proteinExistence type="inferred from homology"/>
<dbReference type="Pfam" id="PF00364">
    <property type="entry name" value="Biotin_lipoyl"/>
    <property type="match status" value="1"/>
</dbReference>
<dbReference type="EC" id="2.3.1.-" evidence="6"/>
<feature type="domain" description="Lipoyl-binding" evidence="8">
    <location>
        <begin position="2"/>
        <end position="77"/>
    </location>
</feature>
<dbReference type="PANTHER" id="PTHR43178">
    <property type="entry name" value="DIHYDROLIPOAMIDE ACETYLTRANSFERASE COMPONENT OF PYRUVATE DEHYDROGENASE COMPLEX"/>
    <property type="match status" value="1"/>
</dbReference>
<dbReference type="EMBL" id="AP025523">
    <property type="protein sequence ID" value="BDE06530.1"/>
    <property type="molecule type" value="Genomic_DNA"/>
</dbReference>
<comment type="similarity">
    <text evidence="2 6">Belongs to the 2-oxoacid dehydrogenase family.</text>
</comment>
<evidence type="ECO:0000256" key="1">
    <source>
        <dbReference type="ARBA" id="ARBA00001938"/>
    </source>
</evidence>
<keyword evidence="4 6" id="KW-0450">Lipoyl</keyword>
<dbReference type="RefSeq" id="WP_317994190.1">
    <property type="nucleotide sequence ID" value="NZ_AP025523.1"/>
</dbReference>
<evidence type="ECO:0000256" key="6">
    <source>
        <dbReference type="RuleBase" id="RU003423"/>
    </source>
</evidence>
<feature type="domain" description="Peripheral subunit-binding (PSBD)" evidence="9">
    <location>
        <begin position="114"/>
        <end position="151"/>
    </location>
</feature>
<comment type="cofactor">
    <cofactor evidence="1 6">
        <name>(R)-lipoate</name>
        <dbReference type="ChEBI" id="CHEBI:83088"/>
    </cofactor>
</comment>
<dbReference type="PROSITE" id="PS00189">
    <property type="entry name" value="LIPOYL"/>
    <property type="match status" value="1"/>
</dbReference>
<dbReference type="KEGG" id="vab:WPS_18060"/>
<dbReference type="PANTHER" id="PTHR43178:SF5">
    <property type="entry name" value="LIPOAMIDE ACYLTRANSFERASE COMPONENT OF BRANCHED-CHAIN ALPHA-KETO ACID DEHYDROGENASE COMPLEX, MITOCHONDRIAL"/>
    <property type="match status" value="1"/>
</dbReference>
<evidence type="ECO:0000259" key="8">
    <source>
        <dbReference type="PROSITE" id="PS50968"/>
    </source>
</evidence>
<dbReference type="InterPro" id="IPR003016">
    <property type="entry name" value="2-oxoA_DH_lipoyl-BS"/>
</dbReference>
<accession>A0AAN1XW64</accession>
<keyword evidence="3 6" id="KW-0808">Transferase</keyword>
<dbReference type="InterPro" id="IPR036625">
    <property type="entry name" value="E3-bd_dom_sf"/>
</dbReference>
<gene>
    <name evidence="10" type="primary">sucB</name>
    <name evidence="10" type="ORF">WPS_18060</name>
</gene>
<dbReference type="InterPro" id="IPR000089">
    <property type="entry name" value="Biotin_lipoyl"/>
</dbReference>
<dbReference type="SUPFAM" id="SSF51230">
    <property type="entry name" value="Single hybrid motif"/>
    <property type="match status" value="1"/>
</dbReference>
<dbReference type="Gene3D" id="2.40.50.100">
    <property type="match status" value="1"/>
</dbReference>
<dbReference type="PROSITE" id="PS51826">
    <property type="entry name" value="PSBD"/>
    <property type="match status" value="1"/>
</dbReference>
<evidence type="ECO:0000256" key="3">
    <source>
        <dbReference type="ARBA" id="ARBA00022679"/>
    </source>
</evidence>
<evidence type="ECO:0000256" key="5">
    <source>
        <dbReference type="ARBA" id="ARBA00023315"/>
    </source>
</evidence>
<evidence type="ECO:0000256" key="7">
    <source>
        <dbReference type="SAM" id="MobiDB-lite"/>
    </source>
</evidence>
<dbReference type="Pfam" id="PF02817">
    <property type="entry name" value="E3_binding"/>
    <property type="match status" value="1"/>
</dbReference>
<evidence type="ECO:0000256" key="2">
    <source>
        <dbReference type="ARBA" id="ARBA00007317"/>
    </source>
</evidence>
<evidence type="ECO:0000313" key="11">
    <source>
        <dbReference type="Proteomes" id="UP001317532"/>
    </source>
</evidence>
<dbReference type="GO" id="GO:0005737">
    <property type="term" value="C:cytoplasm"/>
    <property type="evidence" value="ECO:0007669"/>
    <property type="project" value="TreeGrafter"/>
</dbReference>
<dbReference type="InterPro" id="IPR023213">
    <property type="entry name" value="CAT-like_dom_sf"/>
</dbReference>
<evidence type="ECO:0000313" key="10">
    <source>
        <dbReference type="EMBL" id="BDE06530.1"/>
    </source>
</evidence>
<dbReference type="Gene3D" id="4.10.320.10">
    <property type="entry name" value="E3-binding domain"/>
    <property type="match status" value="1"/>
</dbReference>
<dbReference type="AlphaFoldDB" id="A0AAN1XW64"/>
<dbReference type="SUPFAM" id="SSF47005">
    <property type="entry name" value="Peripheral subunit-binding domain of 2-oxo acid dehydrogenase complex"/>
    <property type="match status" value="1"/>
</dbReference>
<dbReference type="GO" id="GO:0031405">
    <property type="term" value="F:lipoic acid binding"/>
    <property type="evidence" value="ECO:0007669"/>
    <property type="project" value="TreeGrafter"/>
</dbReference>
<dbReference type="GO" id="GO:0016407">
    <property type="term" value="F:acetyltransferase activity"/>
    <property type="evidence" value="ECO:0007669"/>
    <property type="project" value="TreeGrafter"/>
</dbReference>
<feature type="region of interest" description="Disordered" evidence="7">
    <location>
        <begin position="84"/>
        <end position="103"/>
    </location>
</feature>
<dbReference type="CDD" id="cd06849">
    <property type="entry name" value="lipoyl_domain"/>
    <property type="match status" value="1"/>
</dbReference>
<evidence type="ECO:0000256" key="4">
    <source>
        <dbReference type="ARBA" id="ARBA00022823"/>
    </source>
</evidence>
<dbReference type="SUPFAM" id="SSF52777">
    <property type="entry name" value="CoA-dependent acyltransferases"/>
    <property type="match status" value="1"/>
</dbReference>
<dbReference type="InterPro" id="IPR004167">
    <property type="entry name" value="PSBD"/>
</dbReference>
<organism evidence="10 11">
    <name type="scientific">Vulcanimicrobium alpinum</name>
    <dbReference type="NCBI Taxonomy" id="3016050"/>
    <lineage>
        <taxon>Bacteria</taxon>
        <taxon>Bacillati</taxon>
        <taxon>Vulcanimicrobiota</taxon>
        <taxon>Vulcanimicrobiia</taxon>
        <taxon>Vulcanimicrobiales</taxon>
        <taxon>Vulcanimicrobiaceae</taxon>
        <taxon>Vulcanimicrobium</taxon>
    </lineage>
</organism>
<protein>
    <recommendedName>
        <fullName evidence="6">Dihydrolipoamide acetyltransferase component of pyruvate dehydrogenase complex</fullName>
        <ecNumber evidence="6">2.3.1.-</ecNumber>
    </recommendedName>
</protein>
<name>A0AAN1XW64_UNVUL</name>